<dbReference type="AlphaFoldDB" id="A0A1A5YIR9"/>
<feature type="domain" description="DUF3502" evidence="2">
    <location>
        <begin position="442"/>
        <end position="508"/>
    </location>
</feature>
<feature type="signal peptide" evidence="1">
    <location>
        <begin position="1"/>
        <end position="24"/>
    </location>
</feature>
<dbReference type="Pfam" id="PF13416">
    <property type="entry name" value="SBP_bac_8"/>
    <property type="match status" value="1"/>
</dbReference>
<dbReference type="Gene3D" id="3.40.190.10">
    <property type="entry name" value="Periplasmic binding protein-like II"/>
    <property type="match status" value="1"/>
</dbReference>
<dbReference type="PANTHER" id="PTHR43649">
    <property type="entry name" value="ARABINOSE-BINDING PROTEIN-RELATED"/>
    <property type="match status" value="1"/>
</dbReference>
<name>A0A1A5YIR9_9BACL</name>
<dbReference type="EMBL" id="LYPA01000056">
    <property type="protein sequence ID" value="OBR65501.1"/>
    <property type="molecule type" value="Genomic_DNA"/>
</dbReference>
<evidence type="ECO:0000259" key="2">
    <source>
        <dbReference type="Pfam" id="PF12010"/>
    </source>
</evidence>
<evidence type="ECO:0000256" key="1">
    <source>
        <dbReference type="SAM" id="SignalP"/>
    </source>
</evidence>
<dbReference type="STRING" id="1844972.A7K91_10640"/>
<accession>A0A1A5YIR9</accession>
<protein>
    <submittedName>
        <fullName evidence="3">Sugar ABC transporter substrate-binding protein</fullName>
    </submittedName>
</protein>
<dbReference type="PANTHER" id="PTHR43649:SF17">
    <property type="entry name" value="ABC TRANSPORTER SOLUTE BINDING PROTEIN-SUGAR TRANSPORT"/>
    <property type="match status" value="1"/>
</dbReference>
<dbReference type="SUPFAM" id="SSF53850">
    <property type="entry name" value="Periplasmic binding protein-like II"/>
    <property type="match status" value="1"/>
</dbReference>
<evidence type="ECO:0000313" key="3">
    <source>
        <dbReference type="EMBL" id="OBR65501.1"/>
    </source>
</evidence>
<organism evidence="3 4">
    <name type="scientific">Paenibacillus oryzae</name>
    <dbReference type="NCBI Taxonomy" id="1844972"/>
    <lineage>
        <taxon>Bacteria</taxon>
        <taxon>Bacillati</taxon>
        <taxon>Bacillota</taxon>
        <taxon>Bacilli</taxon>
        <taxon>Bacillales</taxon>
        <taxon>Paenibacillaceae</taxon>
        <taxon>Paenibacillus</taxon>
    </lineage>
</organism>
<dbReference type="RefSeq" id="WP_068683214.1">
    <property type="nucleotide sequence ID" value="NZ_LYPA01000056.1"/>
</dbReference>
<dbReference type="Pfam" id="PF12010">
    <property type="entry name" value="DUF3502"/>
    <property type="match status" value="1"/>
</dbReference>
<comment type="caution">
    <text evidence="3">The sequence shown here is derived from an EMBL/GenBank/DDBJ whole genome shotgun (WGS) entry which is preliminary data.</text>
</comment>
<dbReference type="PROSITE" id="PS51257">
    <property type="entry name" value="PROKAR_LIPOPROTEIN"/>
    <property type="match status" value="1"/>
</dbReference>
<proteinExistence type="predicted"/>
<keyword evidence="4" id="KW-1185">Reference proteome</keyword>
<dbReference type="OrthoDB" id="1988587at2"/>
<reference evidence="3 4" key="1">
    <citation type="submission" date="2016-05" db="EMBL/GenBank/DDBJ databases">
        <title>Paenibacillus oryzae. sp. nov., isolated from the rice root.</title>
        <authorList>
            <person name="Zhang J."/>
            <person name="Zhang X."/>
        </authorList>
    </citation>
    <scope>NUCLEOTIDE SEQUENCE [LARGE SCALE GENOMIC DNA]</scope>
    <source>
        <strain evidence="3 4">1DrF-4</strain>
    </source>
</reference>
<sequence>MKGSRKLASMMLVLVLALTMILSACGSKNDNAGTGSTAAPGENAGSTDKELKLKMVMLGGKPIDYDQVFGEINAKLKEKANATLDVEFLDWSDWATKYPLKFAAQENLDLIYAANWANYNDQATKGGFLELTEDMLKQHLPKTFEVMPQAAWDQAKVNGKIYMVPQNNDETIDKVVLIRQDLLEKYNLEPVTSPETFATYLKTIAANEPGVTAYGARPGDGWKWHEMDDMLLEQNNNWTVADLSVPLAFKTDDPNGELFTVYETPEFLELLKYYKDLADNGVWTKNVLSEKSDVWQDMLAGKVGARSHNIGTLGLNMVEGNKAGKFKFDVADITPDRYKLNALSTQNGMAVSATSKNVERSLMVIDLLQSDKELHDLMMYGIEGKHYIAVGDDKYKQGEAAPNYTGFSNWGFNSKLNRVDDSIPASAIAITDAWKDKVYHFPLETFVFDNSNVKNEVSNVGNVMLRYAIPLEYGLIDDLEKGRDELVKQLKAAGIDKIKEEMQKQINAALGK</sequence>
<dbReference type="InterPro" id="IPR022627">
    <property type="entry name" value="DUF3502"/>
</dbReference>
<evidence type="ECO:0000313" key="4">
    <source>
        <dbReference type="Proteomes" id="UP000092024"/>
    </source>
</evidence>
<dbReference type="InterPro" id="IPR006059">
    <property type="entry name" value="SBP"/>
</dbReference>
<feature type="chain" id="PRO_5039493472" evidence="1">
    <location>
        <begin position="25"/>
        <end position="512"/>
    </location>
</feature>
<keyword evidence="1" id="KW-0732">Signal</keyword>
<dbReference type="InterPro" id="IPR050490">
    <property type="entry name" value="Bact_solute-bd_prot1"/>
</dbReference>
<gene>
    <name evidence="3" type="ORF">A7K91_10640</name>
</gene>
<dbReference type="Proteomes" id="UP000092024">
    <property type="component" value="Unassembled WGS sequence"/>
</dbReference>